<dbReference type="InterPro" id="IPR035986">
    <property type="entry name" value="PKD_dom_sf"/>
</dbReference>
<proteinExistence type="predicted"/>
<sequence precursor="true">MNKSILILGATALSVWTAAAEDVPKVGVFLGYEYVRFNSQTDLSNVPTTVPSFNGHGGGGQFIYNFNRWLGGVFDAGAVHNGRYGDFQTESTFINFLAGPRFSIRSNKHVTPYFQALFGGVYGTSSIPSSGFLDPSAPILNSFSAIPTGVPVSVRFVRAQTGFAMTAGGGIEVNISRHVVFRPLAVDYYMTKLRNLQAFGDNRQDNLRASAGFMFLIGGEKAAPKQPPPPATKTCPDGTVVSVNATCPKINLALGISAAASEVCQGDVTKVLATVPSGAANQLNFTWSVNGQAMAQGQSFQFGGTGRDPGTYKVKVTATGGAFNSASAETSITVLEYKPPSGAVTANPALIHAGETSALSANFTGQCGGPIQAPTFTASEGTVNGDRFDSTGVVFDPANKSEQRKTVAITAKAADNKGIGTATTTIDVVKSPVVAPIRLPDVLFPKNSARVNNCGKRILLEQLNAYYQRDSTGTVVLVGHQSSDETAADLARQRALNAAAVITAGTGVCLSIPQSQVQVSSPGVEQNGVPFEPGFCQASVGGRASNAEDERRVVVWFVPTGGQIPASVTNNQAATSLPVSSLGCPK</sequence>
<dbReference type="InterPro" id="IPR011250">
    <property type="entry name" value="OMP/PagP_B-barrel"/>
</dbReference>
<dbReference type="SUPFAM" id="SSF103088">
    <property type="entry name" value="OmpA-like"/>
    <property type="match status" value="1"/>
</dbReference>
<accession>Q01RK6</accession>
<feature type="signal peptide" evidence="2">
    <location>
        <begin position="1"/>
        <end position="20"/>
    </location>
</feature>
<dbReference type="InterPro" id="IPR036737">
    <property type="entry name" value="OmpA-like_sf"/>
</dbReference>
<dbReference type="EMBL" id="CP000473">
    <property type="protein sequence ID" value="ABJ87714.1"/>
    <property type="molecule type" value="Genomic_DNA"/>
</dbReference>
<dbReference type="SUPFAM" id="SSF56925">
    <property type="entry name" value="OMPA-like"/>
    <property type="match status" value="1"/>
</dbReference>
<evidence type="ECO:0000256" key="1">
    <source>
        <dbReference type="ARBA" id="ARBA00022729"/>
    </source>
</evidence>
<evidence type="ECO:0000256" key="2">
    <source>
        <dbReference type="SAM" id="SignalP"/>
    </source>
</evidence>
<evidence type="ECO:0000259" key="3">
    <source>
        <dbReference type="Pfam" id="PF13505"/>
    </source>
</evidence>
<dbReference type="Pfam" id="PF13505">
    <property type="entry name" value="OMP_b-brl"/>
    <property type="match status" value="1"/>
</dbReference>
<dbReference type="HOGENOM" id="CLU_465314_0_0_0"/>
<dbReference type="AlphaFoldDB" id="Q01RK6"/>
<dbReference type="SUPFAM" id="SSF49299">
    <property type="entry name" value="PKD domain"/>
    <property type="match status" value="1"/>
</dbReference>
<gene>
    <name evidence="4" type="ordered locus">Acid_6796</name>
</gene>
<reference evidence="4" key="1">
    <citation type="submission" date="2006-10" db="EMBL/GenBank/DDBJ databases">
        <title>Complete sequence of Solibacter usitatus Ellin6076.</title>
        <authorList>
            <consortium name="US DOE Joint Genome Institute"/>
            <person name="Copeland A."/>
            <person name="Lucas S."/>
            <person name="Lapidus A."/>
            <person name="Barry K."/>
            <person name="Detter J.C."/>
            <person name="Glavina del Rio T."/>
            <person name="Hammon N."/>
            <person name="Israni S."/>
            <person name="Dalin E."/>
            <person name="Tice H."/>
            <person name="Pitluck S."/>
            <person name="Thompson L.S."/>
            <person name="Brettin T."/>
            <person name="Bruce D."/>
            <person name="Han C."/>
            <person name="Tapia R."/>
            <person name="Gilna P."/>
            <person name="Schmutz J."/>
            <person name="Larimer F."/>
            <person name="Land M."/>
            <person name="Hauser L."/>
            <person name="Kyrpides N."/>
            <person name="Mikhailova N."/>
            <person name="Janssen P.H."/>
            <person name="Kuske C.R."/>
            <person name="Richardson P."/>
        </authorList>
    </citation>
    <scope>NUCLEOTIDE SEQUENCE</scope>
    <source>
        <strain evidence="4">Ellin6076</strain>
    </source>
</reference>
<protein>
    <recommendedName>
        <fullName evidence="3">Outer membrane protein beta-barrel domain-containing protein</fullName>
    </recommendedName>
</protein>
<feature type="domain" description="Outer membrane protein beta-barrel" evidence="3">
    <location>
        <begin position="6"/>
        <end position="215"/>
    </location>
</feature>
<feature type="chain" id="PRO_5004162522" description="Outer membrane protein beta-barrel domain-containing protein" evidence="2">
    <location>
        <begin position="21"/>
        <end position="586"/>
    </location>
</feature>
<dbReference type="InterPro" id="IPR027385">
    <property type="entry name" value="Beta-barrel_OMP"/>
</dbReference>
<keyword evidence="1 2" id="KW-0732">Signal</keyword>
<dbReference type="KEGG" id="sus:Acid_6796"/>
<name>Q01RK6_SOLUE</name>
<organism evidence="4">
    <name type="scientific">Solibacter usitatus (strain Ellin6076)</name>
    <dbReference type="NCBI Taxonomy" id="234267"/>
    <lineage>
        <taxon>Bacteria</taxon>
        <taxon>Pseudomonadati</taxon>
        <taxon>Acidobacteriota</taxon>
        <taxon>Terriglobia</taxon>
        <taxon>Bryobacterales</taxon>
        <taxon>Solibacteraceae</taxon>
        <taxon>Candidatus Solibacter</taxon>
    </lineage>
</organism>
<dbReference type="STRING" id="234267.Acid_6796"/>
<evidence type="ECO:0000313" key="4">
    <source>
        <dbReference type="EMBL" id="ABJ87714.1"/>
    </source>
</evidence>
<dbReference type="Gene3D" id="3.30.1330.60">
    <property type="entry name" value="OmpA-like domain"/>
    <property type="match status" value="1"/>
</dbReference>
<dbReference type="eggNOG" id="COG2885">
    <property type="taxonomic scope" value="Bacteria"/>
</dbReference>
<dbReference type="InParanoid" id="Q01RK6"/>